<accession>A0A0E0E7U1</accession>
<evidence type="ECO:0000256" key="1">
    <source>
        <dbReference type="SAM" id="MobiDB-lite"/>
    </source>
</evidence>
<evidence type="ECO:0000313" key="4">
    <source>
        <dbReference type="Proteomes" id="UP000008021"/>
    </source>
</evidence>
<feature type="compositionally biased region" description="Polar residues" evidence="1">
    <location>
        <begin position="1"/>
        <end position="17"/>
    </location>
</feature>
<keyword evidence="2" id="KW-1133">Transmembrane helix</keyword>
<feature type="region of interest" description="Disordered" evidence="1">
    <location>
        <begin position="1"/>
        <end position="48"/>
    </location>
</feature>
<proteinExistence type="predicted"/>
<dbReference type="HOGENOM" id="CLU_1417208_0_0_1"/>
<dbReference type="EnsemblPlants" id="OMERI07G02750.2">
    <property type="protein sequence ID" value="OMERI07G02750.2"/>
    <property type="gene ID" value="OMERI07G02750"/>
</dbReference>
<evidence type="ECO:0000313" key="3">
    <source>
        <dbReference type="EnsemblPlants" id="OMERI07G02750.2"/>
    </source>
</evidence>
<protein>
    <submittedName>
        <fullName evidence="3">Uncharacterized protein</fullName>
    </submittedName>
</protein>
<dbReference type="Proteomes" id="UP000008021">
    <property type="component" value="Chromosome 7"/>
</dbReference>
<organism evidence="3">
    <name type="scientific">Oryza meridionalis</name>
    <dbReference type="NCBI Taxonomy" id="40149"/>
    <lineage>
        <taxon>Eukaryota</taxon>
        <taxon>Viridiplantae</taxon>
        <taxon>Streptophyta</taxon>
        <taxon>Embryophyta</taxon>
        <taxon>Tracheophyta</taxon>
        <taxon>Spermatophyta</taxon>
        <taxon>Magnoliopsida</taxon>
        <taxon>Liliopsida</taxon>
        <taxon>Poales</taxon>
        <taxon>Poaceae</taxon>
        <taxon>BOP clade</taxon>
        <taxon>Oryzoideae</taxon>
        <taxon>Oryzeae</taxon>
        <taxon>Oryzinae</taxon>
        <taxon>Oryza</taxon>
    </lineage>
</organism>
<reference evidence="3" key="1">
    <citation type="submission" date="2015-04" db="UniProtKB">
        <authorList>
            <consortium name="EnsemblPlants"/>
        </authorList>
    </citation>
    <scope>IDENTIFICATION</scope>
</reference>
<reference evidence="3" key="2">
    <citation type="submission" date="2018-05" db="EMBL/GenBank/DDBJ databases">
        <title>OmerRS3 (Oryza meridionalis Reference Sequence Version 3).</title>
        <authorList>
            <person name="Zhang J."/>
            <person name="Kudrna D."/>
            <person name="Lee S."/>
            <person name="Talag J."/>
            <person name="Welchert J."/>
            <person name="Wing R.A."/>
        </authorList>
    </citation>
    <scope>NUCLEOTIDE SEQUENCE [LARGE SCALE GENOMIC DNA]</scope>
    <source>
        <strain evidence="3">cv. OR44</strain>
    </source>
</reference>
<name>A0A0E0E7U1_9ORYZ</name>
<feature type="transmembrane region" description="Helical" evidence="2">
    <location>
        <begin position="166"/>
        <end position="185"/>
    </location>
</feature>
<keyword evidence="4" id="KW-1185">Reference proteome</keyword>
<keyword evidence="2" id="KW-0472">Membrane</keyword>
<evidence type="ECO:0000256" key="2">
    <source>
        <dbReference type="SAM" id="Phobius"/>
    </source>
</evidence>
<dbReference type="AlphaFoldDB" id="A0A0E0E7U1"/>
<keyword evidence="2" id="KW-0812">Transmembrane</keyword>
<sequence>MQRISSIPQQVLEQQSVHGDRHRAAAGLPPGRREEAPHLHPSSSTYGRVDVEQAPLPLRHQPIRSIAIADMAGRFVFRKLASHLSSKSTTRLFPGAAEASRNFNTLPTTGLSSVHHTNNRVISTYACVRGANTNALFSTTAKVDRLAATSDFTPRRPILDKALHGMILYSYTMGLCGLFGLFLCIDNKRAAR</sequence>
<dbReference type="Gramene" id="OMERI07G02750.2">
    <property type="protein sequence ID" value="OMERI07G02750.2"/>
    <property type="gene ID" value="OMERI07G02750"/>
</dbReference>